<reference evidence="3 4" key="1">
    <citation type="submission" date="2016-03" db="EMBL/GenBank/DDBJ databases">
        <title>Draft genome sequence of Paenibacillus glacialis DSM 22343.</title>
        <authorList>
            <person name="Shin S.-K."/>
            <person name="Yi H."/>
        </authorList>
    </citation>
    <scope>NUCLEOTIDE SEQUENCE [LARGE SCALE GENOMIC DNA]</scope>
    <source>
        <strain evidence="3 4">DSM 22343</strain>
    </source>
</reference>
<feature type="chain" id="PRO_5007899653" description="Sporulation protein" evidence="2">
    <location>
        <begin position="24"/>
        <end position="299"/>
    </location>
</feature>
<keyword evidence="2" id="KW-0732">Signal</keyword>
<dbReference type="Pfam" id="PF09580">
    <property type="entry name" value="Spore_YhcN_YlaJ"/>
    <property type="match status" value="2"/>
</dbReference>
<dbReference type="PROSITE" id="PS51257">
    <property type="entry name" value="PROKAR_LIPOPROTEIN"/>
    <property type="match status" value="1"/>
</dbReference>
<dbReference type="STRING" id="494026.PGLA_00370"/>
<dbReference type="OrthoDB" id="1707228at2"/>
<feature type="compositionally biased region" description="Polar residues" evidence="1">
    <location>
        <begin position="131"/>
        <end position="148"/>
    </location>
</feature>
<gene>
    <name evidence="3" type="ORF">PGLA_00370</name>
</gene>
<comment type="caution">
    <text evidence="3">The sequence shown here is derived from an EMBL/GenBank/DDBJ whole genome shotgun (WGS) entry which is preliminary data.</text>
</comment>
<sequence>MRAKTVSLSLLSATLLLGMTVTGLTGCGMTKKTNDTVRTKSVKYNTNHMIDGVNRYGTRSVNDGVNRYGTRSVNDGLHTRSNTTMGNLRHSKEISDKIVKLKEVNSANVMLTDHNAYVAVSINDHNTLRGTSTNLNRTRGTGISNLGNDGNMMGVGAPSISDRGSNVRNQTGGNYPANINNGYGTVGTHSNGLMRGLTTTSPKSGSNVVRDEDQYMTQEVKDKIADLVKKSDPSVKNVYVSANPDFVDRVGNFVTDVSNGHPISGAAEEFQVLVNRIFPTASGNHVNNAPVNNVNNMSR</sequence>
<proteinExistence type="predicted"/>
<dbReference type="RefSeq" id="WP_068527179.1">
    <property type="nucleotide sequence ID" value="NZ_LVJH01000001.1"/>
</dbReference>
<accession>A0A168PFP3</accession>
<keyword evidence="4" id="KW-1185">Reference proteome</keyword>
<evidence type="ECO:0000313" key="3">
    <source>
        <dbReference type="EMBL" id="OAB46715.1"/>
    </source>
</evidence>
<organism evidence="3 4">
    <name type="scientific">Paenibacillus glacialis</name>
    <dbReference type="NCBI Taxonomy" id="494026"/>
    <lineage>
        <taxon>Bacteria</taxon>
        <taxon>Bacillati</taxon>
        <taxon>Bacillota</taxon>
        <taxon>Bacilli</taxon>
        <taxon>Bacillales</taxon>
        <taxon>Paenibacillaceae</taxon>
        <taxon>Paenibacillus</taxon>
    </lineage>
</organism>
<dbReference type="Proteomes" id="UP000076967">
    <property type="component" value="Unassembled WGS sequence"/>
</dbReference>
<name>A0A168PFP3_9BACL</name>
<dbReference type="AlphaFoldDB" id="A0A168PFP3"/>
<dbReference type="InterPro" id="IPR019076">
    <property type="entry name" value="Spore_lipoprot_YhcN/YlaJ-like"/>
</dbReference>
<evidence type="ECO:0000313" key="4">
    <source>
        <dbReference type="Proteomes" id="UP000076967"/>
    </source>
</evidence>
<evidence type="ECO:0000256" key="2">
    <source>
        <dbReference type="SAM" id="SignalP"/>
    </source>
</evidence>
<evidence type="ECO:0000256" key="1">
    <source>
        <dbReference type="SAM" id="MobiDB-lite"/>
    </source>
</evidence>
<feature type="signal peptide" evidence="2">
    <location>
        <begin position="1"/>
        <end position="23"/>
    </location>
</feature>
<feature type="region of interest" description="Disordered" evidence="1">
    <location>
        <begin position="131"/>
        <end position="150"/>
    </location>
</feature>
<protein>
    <recommendedName>
        <fullName evidence="5">Sporulation protein</fullName>
    </recommendedName>
</protein>
<evidence type="ECO:0008006" key="5">
    <source>
        <dbReference type="Google" id="ProtNLM"/>
    </source>
</evidence>
<dbReference type="EMBL" id="LVJH01000001">
    <property type="protein sequence ID" value="OAB46715.1"/>
    <property type="molecule type" value="Genomic_DNA"/>
</dbReference>